<reference evidence="1 2" key="1">
    <citation type="journal article" date="2023" name="Science">
        <title>Complex scaffold remodeling in plant triterpene biosynthesis.</title>
        <authorList>
            <person name="De La Pena R."/>
            <person name="Hodgson H."/>
            <person name="Liu J.C."/>
            <person name="Stephenson M.J."/>
            <person name="Martin A.C."/>
            <person name="Owen C."/>
            <person name="Harkess A."/>
            <person name="Leebens-Mack J."/>
            <person name="Jimenez L.E."/>
            <person name="Osbourn A."/>
            <person name="Sattely E.S."/>
        </authorList>
    </citation>
    <scope>NUCLEOTIDE SEQUENCE [LARGE SCALE GENOMIC DNA]</scope>
    <source>
        <strain evidence="2">cv. JPN11</strain>
        <tissue evidence="1">Leaf</tissue>
    </source>
</reference>
<gene>
    <name evidence="1" type="ORF">OWV82_011949</name>
</gene>
<evidence type="ECO:0000313" key="2">
    <source>
        <dbReference type="Proteomes" id="UP001164539"/>
    </source>
</evidence>
<protein>
    <submittedName>
        <fullName evidence="1">Basic blue protein-like</fullName>
    </submittedName>
</protein>
<proteinExistence type="predicted"/>
<dbReference type="EMBL" id="CM051399">
    <property type="protein sequence ID" value="KAJ4717016.1"/>
    <property type="molecule type" value="Genomic_DNA"/>
</dbReference>
<evidence type="ECO:0000313" key="1">
    <source>
        <dbReference type="EMBL" id="KAJ4717016.1"/>
    </source>
</evidence>
<dbReference type="Proteomes" id="UP001164539">
    <property type="component" value="Chromosome 6"/>
</dbReference>
<keyword evidence="2" id="KW-1185">Reference proteome</keyword>
<organism evidence="1 2">
    <name type="scientific">Melia azedarach</name>
    <name type="common">Chinaberry tree</name>
    <dbReference type="NCBI Taxonomy" id="155640"/>
    <lineage>
        <taxon>Eukaryota</taxon>
        <taxon>Viridiplantae</taxon>
        <taxon>Streptophyta</taxon>
        <taxon>Embryophyta</taxon>
        <taxon>Tracheophyta</taxon>
        <taxon>Spermatophyta</taxon>
        <taxon>Magnoliopsida</taxon>
        <taxon>eudicotyledons</taxon>
        <taxon>Gunneridae</taxon>
        <taxon>Pentapetalae</taxon>
        <taxon>rosids</taxon>
        <taxon>malvids</taxon>
        <taxon>Sapindales</taxon>
        <taxon>Meliaceae</taxon>
        <taxon>Melia</taxon>
    </lineage>
</organism>
<sequence length="128" mass="13501">MVQQKGRGSAILMVAATLVVGLLVLHCEMAEAATYTVGGRGGWTFNVAGWPKGKTFKAGDILVFNYSPGVHNVAAVNKAGYKTCSTPRGAKTFATGKDNIKLVRGQNFFICSFNGHCQSGMKIAITAT</sequence>
<comment type="caution">
    <text evidence="1">The sequence shown here is derived from an EMBL/GenBank/DDBJ whole genome shotgun (WGS) entry which is preliminary data.</text>
</comment>
<name>A0ACC1Y0V1_MELAZ</name>
<accession>A0ACC1Y0V1</accession>